<name>A0A914MEC9_MELIC</name>
<keyword evidence="1" id="KW-1185">Reference proteome</keyword>
<evidence type="ECO:0000313" key="2">
    <source>
        <dbReference type="WBParaSite" id="Minc3s01601g25032"/>
    </source>
</evidence>
<protein>
    <submittedName>
        <fullName evidence="2">Uncharacterized protein</fullName>
    </submittedName>
</protein>
<dbReference type="AlphaFoldDB" id="A0A914MEC9"/>
<organism evidence="1 2">
    <name type="scientific">Meloidogyne incognita</name>
    <name type="common">Southern root-knot nematode worm</name>
    <name type="synonym">Oxyuris incognita</name>
    <dbReference type="NCBI Taxonomy" id="6306"/>
    <lineage>
        <taxon>Eukaryota</taxon>
        <taxon>Metazoa</taxon>
        <taxon>Ecdysozoa</taxon>
        <taxon>Nematoda</taxon>
        <taxon>Chromadorea</taxon>
        <taxon>Rhabditida</taxon>
        <taxon>Tylenchina</taxon>
        <taxon>Tylenchomorpha</taxon>
        <taxon>Tylenchoidea</taxon>
        <taxon>Meloidogynidae</taxon>
        <taxon>Meloidogyninae</taxon>
        <taxon>Meloidogyne</taxon>
        <taxon>Meloidogyne incognita group</taxon>
    </lineage>
</organism>
<dbReference type="Proteomes" id="UP000887563">
    <property type="component" value="Unplaced"/>
</dbReference>
<accession>A0A914MEC9</accession>
<reference evidence="2" key="1">
    <citation type="submission" date="2022-11" db="UniProtKB">
        <authorList>
            <consortium name="WormBaseParasite"/>
        </authorList>
    </citation>
    <scope>IDENTIFICATION</scope>
</reference>
<sequence>MPKDDKGKMILVLLDGCATCKKGGKITGLRVTHRDEDGGFFSKCDEMEEYEAFRVSELNIKVEANKNVDMATVGFSVPARLRHRVCSTIFSVPPASDKYVDIKLHIEHT</sequence>
<evidence type="ECO:0000313" key="1">
    <source>
        <dbReference type="Proteomes" id="UP000887563"/>
    </source>
</evidence>
<dbReference type="WBParaSite" id="Minc3s01601g25032">
    <property type="protein sequence ID" value="Minc3s01601g25032"/>
    <property type="gene ID" value="Minc3s01601g25032"/>
</dbReference>
<proteinExistence type="predicted"/>